<comment type="caution">
    <text evidence="8">The sequence shown here is derived from an EMBL/GenBank/DDBJ whole genome shotgun (WGS) entry which is preliminary data.</text>
</comment>
<evidence type="ECO:0000256" key="6">
    <source>
        <dbReference type="SAM" id="MobiDB-lite"/>
    </source>
</evidence>
<gene>
    <name evidence="8" type="ORF">KSB_95320</name>
</gene>
<dbReference type="SUPFAM" id="SSF53098">
    <property type="entry name" value="Ribonuclease H-like"/>
    <property type="match status" value="1"/>
</dbReference>
<evidence type="ECO:0000256" key="5">
    <source>
        <dbReference type="ARBA" id="ARBA00022840"/>
    </source>
</evidence>
<keyword evidence="3" id="KW-0378">Hydrolase</keyword>
<keyword evidence="9" id="KW-1185">Reference proteome</keyword>
<dbReference type="PANTHER" id="PTHR30231">
    <property type="entry name" value="DNA POLYMERASE III SUBUNIT EPSILON"/>
    <property type="match status" value="1"/>
</dbReference>
<dbReference type="InterPro" id="IPR036397">
    <property type="entry name" value="RNaseH_sf"/>
</dbReference>
<dbReference type="Gene3D" id="3.30.420.10">
    <property type="entry name" value="Ribonuclease H-like superfamily/Ribonuclease H"/>
    <property type="match status" value="1"/>
</dbReference>
<dbReference type="SMART" id="SM00479">
    <property type="entry name" value="EXOIII"/>
    <property type="match status" value="1"/>
</dbReference>
<evidence type="ECO:0000256" key="3">
    <source>
        <dbReference type="ARBA" id="ARBA00022801"/>
    </source>
</evidence>
<keyword evidence="4" id="KW-0269">Exonuclease</keyword>
<accession>A0ABQ3V7Z8</accession>
<dbReference type="Gene3D" id="3.40.50.300">
    <property type="entry name" value="P-loop containing nucleotide triphosphate hydrolases"/>
    <property type="match status" value="2"/>
</dbReference>
<dbReference type="EMBL" id="BNJG01000009">
    <property type="protein sequence ID" value="GHO61057.1"/>
    <property type="molecule type" value="Genomic_DNA"/>
</dbReference>
<dbReference type="CDD" id="cd06127">
    <property type="entry name" value="DEDDh"/>
    <property type="match status" value="1"/>
</dbReference>
<dbReference type="InterPro" id="IPR027417">
    <property type="entry name" value="P-loop_NTPase"/>
</dbReference>
<dbReference type="Proteomes" id="UP000654345">
    <property type="component" value="Unassembled WGS sequence"/>
</dbReference>
<evidence type="ECO:0000313" key="9">
    <source>
        <dbReference type="Proteomes" id="UP000654345"/>
    </source>
</evidence>
<feature type="compositionally biased region" description="Gly residues" evidence="6">
    <location>
        <begin position="593"/>
        <end position="603"/>
    </location>
</feature>
<dbReference type="InterPro" id="IPR013520">
    <property type="entry name" value="Ribonucl_H"/>
</dbReference>
<evidence type="ECO:0000259" key="7">
    <source>
        <dbReference type="PROSITE" id="PS51193"/>
    </source>
</evidence>
<name>A0ABQ3V7Z8_9CHLR</name>
<keyword evidence="2" id="KW-0547">Nucleotide-binding</keyword>
<sequence>MAKKSAIRIALDLETTGLHAEQDAILEVAAIKFQGGEVLDTFETFISPGRSIPYRVQRLTGIKPELLVGAPPFDAISRQLHTFLGDYPIVGHSIPFDVGFLRRWGLARSNPMVDTFELATVLLPSLSSYNLGQVAHSLGIQVPSDRHRAMVDTVLAMEVFLSLYERLQTVDLALLQDLAHLDGPRSWPLLHFFRHELRLRQEHDGASNLSRGILGDRFAAQLGMDPRVLSFAIARKDDAPPPAPTALPVATTAHIQEAEISAEAPFGTSVAHEAVYEAFEQRKPIVVEVTIGDNDYTPVLLSALRWLNEPEGETGTPRRLVIACANQQGARRLVSRILPTLQNRLESQLSVAYLAERGGYLCTHRWFGAALRRTSGELTAEQARGLAKLGLWAQQTLTGERGELTLLPQESAAWERISSGVERLPSADPRAGSIYQRCTYRRKGLCFVSLAEERVKNARIVVTTHAGLFDDLSSSHSLLSGIEQRVILDSDLLDEENARWSGAEFRQEHLLNLLNTIGAELPTGRYQGLLALAAPSLRENGPGGISSTPTVAKAELDQRMLSWFQTLRQARAAVEQLFKSFQALIEDAAHQGNGKGKGEGTGRSAGSRSHERLDQPLRLTSQSCQIGAWNEVEQTWKQAAHRLQSVIDLARQAEKIILAPQKNAHKEKGSGEDSSLASELAAAAHQLLEQKRLAEQALSLGESESVYWLRMPPTPVSHAGHQRPGQGPQTLGEPLPPILHTQLVQTSALLRRLLLREQRGTIFAGTALSVDGSFAFTQGRLGLESEQGLTLSIERPHHEQTLLYLMDDVPEPNVPQYQRHLDETIMQMASALEGQTVVLFTSHAALRSSYTAIKPMLEARGILVLGQGIDGSPRNLWQIYREQEHVVLLGTGSFWDAGDDVTISPTCLIVSRLPMPVLHDPPIAARAELISDQLHNLTVPMAALRVRRALNKIAWHNDKRNAVIMFDKRVVSKEYGAMVLQSLPRCSQRRGGASRAAESVLDWLTDTGSWE</sequence>
<proteinExistence type="predicted"/>
<evidence type="ECO:0000256" key="2">
    <source>
        <dbReference type="ARBA" id="ARBA00022741"/>
    </source>
</evidence>
<dbReference type="Pfam" id="PF00929">
    <property type="entry name" value="RNase_T"/>
    <property type="match status" value="1"/>
</dbReference>
<protein>
    <submittedName>
        <fullName evidence="8">DNA polymerase III subunit epsilon</fullName>
    </submittedName>
</protein>
<dbReference type="InterPro" id="IPR014013">
    <property type="entry name" value="Helic_SF1/SF2_ATP-bd_DinG/Rad3"/>
</dbReference>
<dbReference type="NCBIfam" id="TIGR00573">
    <property type="entry name" value="dnaq"/>
    <property type="match status" value="1"/>
</dbReference>
<evidence type="ECO:0000256" key="1">
    <source>
        <dbReference type="ARBA" id="ARBA00022722"/>
    </source>
</evidence>
<dbReference type="InterPro" id="IPR006555">
    <property type="entry name" value="ATP-dep_Helicase_C"/>
</dbReference>
<dbReference type="PROSITE" id="PS51193">
    <property type="entry name" value="HELICASE_ATP_BIND_2"/>
    <property type="match status" value="1"/>
</dbReference>
<dbReference type="InterPro" id="IPR012337">
    <property type="entry name" value="RNaseH-like_sf"/>
</dbReference>
<keyword evidence="1" id="KW-0540">Nuclease</keyword>
<dbReference type="RefSeq" id="WP_201377056.1">
    <property type="nucleotide sequence ID" value="NZ_BNJG01000009.1"/>
</dbReference>
<keyword evidence="5" id="KW-0067">ATP-binding</keyword>
<feature type="region of interest" description="Disordered" evidence="6">
    <location>
        <begin position="590"/>
        <end position="617"/>
    </location>
</feature>
<dbReference type="Pfam" id="PF13307">
    <property type="entry name" value="Helicase_C_2"/>
    <property type="match status" value="1"/>
</dbReference>
<reference evidence="8 9" key="1">
    <citation type="journal article" date="2021" name="Int. J. Syst. Evol. Microbiol.">
        <title>Reticulibacter mediterranei gen. nov., sp. nov., within the new family Reticulibacteraceae fam. nov., and Ktedonospora formicarum gen. nov., sp. nov., Ktedonobacter robiniae sp. nov., Dictyobacter formicarum sp. nov. and Dictyobacter arantiisoli sp. nov., belonging to the class Ktedonobacteria.</title>
        <authorList>
            <person name="Yabe S."/>
            <person name="Zheng Y."/>
            <person name="Wang C.M."/>
            <person name="Sakai Y."/>
            <person name="Abe K."/>
            <person name="Yokota A."/>
            <person name="Donadio S."/>
            <person name="Cavaletti L."/>
            <person name="Monciardini P."/>
        </authorList>
    </citation>
    <scope>NUCLEOTIDE SEQUENCE [LARGE SCALE GENOMIC DNA]</scope>
    <source>
        <strain evidence="8 9">SOSP1-30</strain>
    </source>
</reference>
<evidence type="ECO:0000256" key="4">
    <source>
        <dbReference type="ARBA" id="ARBA00022839"/>
    </source>
</evidence>
<feature type="domain" description="Helicase ATP-binding" evidence="7">
    <location>
        <begin position="254"/>
        <end position="540"/>
    </location>
</feature>
<dbReference type="InterPro" id="IPR006054">
    <property type="entry name" value="DnaQ"/>
</dbReference>
<organism evidence="8 9">
    <name type="scientific">Ktedonobacter robiniae</name>
    <dbReference type="NCBI Taxonomy" id="2778365"/>
    <lineage>
        <taxon>Bacteria</taxon>
        <taxon>Bacillati</taxon>
        <taxon>Chloroflexota</taxon>
        <taxon>Ktedonobacteria</taxon>
        <taxon>Ktedonobacterales</taxon>
        <taxon>Ktedonobacteraceae</taxon>
        <taxon>Ktedonobacter</taxon>
    </lineage>
</organism>
<dbReference type="PANTHER" id="PTHR30231:SF4">
    <property type="entry name" value="PROTEIN NEN2"/>
    <property type="match status" value="1"/>
</dbReference>
<evidence type="ECO:0000313" key="8">
    <source>
        <dbReference type="EMBL" id="GHO61057.1"/>
    </source>
</evidence>